<keyword evidence="2" id="KW-1185">Reference proteome</keyword>
<evidence type="ECO:0000313" key="1">
    <source>
        <dbReference type="EMBL" id="MCQ5121160.1"/>
    </source>
</evidence>
<gene>
    <name evidence="1" type="ORF">NE663_02640</name>
</gene>
<name>A0ABT1SIX7_9FIRM</name>
<evidence type="ECO:0000313" key="2">
    <source>
        <dbReference type="Proteomes" id="UP001524435"/>
    </source>
</evidence>
<comment type="caution">
    <text evidence="1">The sequence shown here is derived from an EMBL/GenBank/DDBJ whole genome shotgun (WGS) entry which is preliminary data.</text>
</comment>
<dbReference type="Proteomes" id="UP001524435">
    <property type="component" value="Unassembled WGS sequence"/>
</dbReference>
<sequence>MDKIDIYDIETYPKELEQMRINALTILEKSKNILFENADEMYRFLDICYYEKSEPIASILCNIKQFVIKNEIICFHNTRVLDVVQIKNNGLKFPINNYKERIKGNLELSKISKETIKMITSNIDKILNDFSNEPLDLKKHSQISFYLNFNHHNDYQKFYEDFGGEILEQAIRISSIDDDLKNTFLKLGNPVIVKFSIPFSLIESYKQEEILIKILEYWIEKYILKLNKMHDVCEGRILCEVPQEKIIKIVDLHILSDK</sequence>
<accession>A0ABT1SIX7</accession>
<protein>
    <submittedName>
        <fullName evidence="1">Uncharacterized protein</fullName>
    </submittedName>
</protein>
<dbReference type="RefSeq" id="WP_256197395.1">
    <property type="nucleotide sequence ID" value="NZ_JANGCH010000003.1"/>
</dbReference>
<organism evidence="1 2">
    <name type="scientific">Massilicoli timonensis</name>
    <dbReference type="NCBI Taxonomy" id="2015901"/>
    <lineage>
        <taxon>Bacteria</taxon>
        <taxon>Bacillati</taxon>
        <taxon>Bacillota</taxon>
        <taxon>Erysipelotrichia</taxon>
        <taxon>Erysipelotrichales</taxon>
        <taxon>Erysipelotrichaceae</taxon>
        <taxon>Massilicoli</taxon>
    </lineage>
</organism>
<reference evidence="1 2" key="1">
    <citation type="submission" date="2022-06" db="EMBL/GenBank/DDBJ databases">
        <title>Isolation of gut microbiota from human fecal samples.</title>
        <authorList>
            <person name="Pamer E.G."/>
            <person name="Barat B."/>
            <person name="Waligurski E."/>
            <person name="Medina S."/>
            <person name="Paddock L."/>
            <person name="Mostad J."/>
        </authorList>
    </citation>
    <scope>NUCLEOTIDE SEQUENCE [LARGE SCALE GENOMIC DNA]</scope>
    <source>
        <strain evidence="1 2">DFI.6.1</strain>
    </source>
</reference>
<proteinExistence type="predicted"/>
<dbReference type="EMBL" id="JANGCH010000003">
    <property type="protein sequence ID" value="MCQ5121160.1"/>
    <property type="molecule type" value="Genomic_DNA"/>
</dbReference>